<dbReference type="EMBL" id="JAQIZT010000016">
    <property type="protein sequence ID" value="KAJ6969397.1"/>
    <property type="molecule type" value="Genomic_DNA"/>
</dbReference>
<keyword evidence="2" id="KW-1185">Reference proteome</keyword>
<evidence type="ECO:0000313" key="2">
    <source>
        <dbReference type="Proteomes" id="UP001164929"/>
    </source>
</evidence>
<evidence type="ECO:0000313" key="1">
    <source>
        <dbReference type="EMBL" id="KAJ6969397.1"/>
    </source>
</evidence>
<proteinExistence type="predicted"/>
<dbReference type="Proteomes" id="UP001164929">
    <property type="component" value="Chromosome 16"/>
</dbReference>
<dbReference type="AlphaFoldDB" id="A0AAD6PVK6"/>
<comment type="caution">
    <text evidence="1">The sequence shown here is derived from an EMBL/GenBank/DDBJ whole genome shotgun (WGS) entry which is preliminary data.</text>
</comment>
<sequence>MAENGIGESLLRKNKYYEDCPGCKIELSKETTLVFLLSICSMSGLLSFVQVKHHSMAKIFSCSCWFIFKFCFLFVQVEIAICTCPFPLDNWLSQEVLS</sequence>
<name>A0AAD6PVK6_9ROSI</name>
<organism evidence="1 2">
    <name type="scientific">Populus alba x Populus x berolinensis</name>
    <dbReference type="NCBI Taxonomy" id="444605"/>
    <lineage>
        <taxon>Eukaryota</taxon>
        <taxon>Viridiplantae</taxon>
        <taxon>Streptophyta</taxon>
        <taxon>Embryophyta</taxon>
        <taxon>Tracheophyta</taxon>
        <taxon>Spermatophyta</taxon>
        <taxon>Magnoliopsida</taxon>
        <taxon>eudicotyledons</taxon>
        <taxon>Gunneridae</taxon>
        <taxon>Pentapetalae</taxon>
        <taxon>rosids</taxon>
        <taxon>fabids</taxon>
        <taxon>Malpighiales</taxon>
        <taxon>Salicaceae</taxon>
        <taxon>Saliceae</taxon>
        <taxon>Populus</taxon>
    </lineage>
</organism>
<accession>A0AAD6PVK6</accession>
<reference evidence="1 2" key="1">
    <citation type="journal article" date="2023" name="Mol. Ecol. Resour.">
        <title>Chromosome-level genome assembly of a triploid poplar Populus alba 'Berolinensis'.</title>
        <authorList>
            <person name="Chen S."/>
            <person name="Yu Y."/>
            <person name="Wang X."/>
            <person name="Wang S."/>
            <person name="Zhang T."/>
            <person name="Zhou Y."/>
            <person name="He R."/>
            <person name="Meng N."/>
            <person name="Wang Y."/>
            <person name="Liu W."/>
            <person name="Liu Z."/>
            <person name="Liu J."/>
            <person name="Guo Q."/>
            <person name="Huang H."/>
            <person name="Sederoff R.R."/>
            <person name="Wang G."/>
            <person name="Qu G."/>
            <person name="Chen S."/>
        </authorList>
    </citation>
    <scope>NUCLEOTIDE SEQUENCE [LARGE SCALE GENOMIC DNA]</scope>
    <source>
        <strain evidence="1">SC-2020</strain>
    </source>
</reference>
<gene>
    <name evidence="1" type="ORF">NC653_037154</name>
</gene>
<protein>
    <submittedName>
        <fullName evidence="1">Uncharacterized protein</fullName>
    </submittedName>
</protein>